<dbReference type="OrthoDB" id="9782583at2"/>
<name>A0A371R8F6_9PROT</name>
<evidence type="ECO:0000313" key="3">
    <source>
        <dbReference type="Proteomes" id="UP000264589"/>
    </source>
</evidence>
<dbReference type="CDD" id="cd06257">
    <property type="entry name" value="DnaJ"/>
    <property type="match status" value="1"/>
</dbReference>
<dbReference type="InterPro" id="IPR029024">
    <property type="entry name" value="TerB-like"/>
</dbReference>
<keyword evidence="3" id="KW-1185">Reference proteome</keyword>
<proteinExistence type="predicted"/>
<dbReference type="EMBL" id="QUQO01000002">
    <property type="protein sequence ID" value="RFB01741.1"/>
    <property type="molecule type" value="Genomic_DNA"/>
</dbReference>
<dbReference type="PROSITE" id="PS50076">
    <property type="entry name" value="DNAJ_2"/>
    <property type="match status" value="1"/>
</dbReference>
<evidence type="ECO:0000313" key="2">
    <source>
        <dbReference type="EMBL" id="RFB01741.1"/>
    </source>
</evidence>
<sequence length="229" mass="25232">MNLWERILTLLEEAHDRTLGAVMENLSARRLRKDSAVFSIALIALSAKMAKADGIVTDDEVEAFRSFFSYPAEEESKVRTVFSLAMEDVAGFGSYAKQVARLYKDEPAVLEDVLDCLFFVALADGVAHPKEMDLLRDAADAFGLNKTAWRRIKAGHLGTDHEDPHVILGVEHGAELAEIRKAYMSLVKENHPDALISRGVPPDLARIAEHRMATINAAYEKIQAEAAGA</sequence>
<dbReference type="CDD" id="cd07316">
    <property type="entry name" value="terB_like_DjlA"/>
    <property type="match status" value="1"/>
</dbReference>
<dbReference type="FunCoup" id="A0A371R8F6">
    <property type="interactions" value="54"/>
</dbReference>
<dbReference type="Gene3D" id="1.10.287.110">
    <property type="entry name" value="DnaJ domain"/>
    <property type="match status" value="1"/>
</dbReference>
<dbReference type="Gene3D" id="1.10.3680.10">
    <property type="entry name" value="TerB-like"/>
    <property type="match status" value="1"/>
</dbReference>
<dbReference type="RefSeq" id="WP_116393456.1">
    <property type="nucleotide sequence ID" value="NZ_CAXQPM010000024.1"/>
</dbReference>
<dbReference type="Pfam" id="PF05099">
    <property type="entry name" value="TerB"/>
    <property type="match status" value="1"/>
</dbReference>
<dbReference type="InterPro" id="IPR001623">
    <property type="entry name" value="DnaJ_domain"/>
</dbReference>
<reference evidence="2 3" key="1">
    <citation type="submission" date="2018-08" db="EMBL/GenBank/DDBJ databases">
        <title>Parvularcula sp. SM1705, isolated from surface water of the South Sea China.</title>
        <authorList>
            <person name="Sun L."/>
        </authorList>
    </citation>
    <scope>NUCLEOTIDE SEQUENCE [LARGE SCALE GENOMIC DNA]</scope>
    <source>
        <strain evidence="2 3">SM1705</strain>
    </source>
</reference>
<dbReference type="InterPro" id="IPR036869">
    <property type="entry name" value="J_dom_sf"/>
</dbReference>
<protein>
    <submittedName>
        <fullName evidence="2">Molecular chaperone DjiA</fullName>
    </submittedName>
</protein>
<comment type="caution">
    <text evidence="2">The sequence shown here is derived from an EMBL/GenBank/DDBJ whole genome shotgun (WGS) entry which is preliminary data.</text>
</comment>
<dbReference type="SMART" id="SM00271">
    <property type="entry name" value="DnaJ"/>
    <property type="match status" value="1"/>
</dbReference>
<evidence type="ECO:0000259" key="1">
    <source>
        <dbReference type="PROSITE" id="PS50076"/>
    </source>
</evidence>
<dbReference type="SUPFAM" id="SSF158682">
    <property type="entry name" value="TerB-like"/>
    <property type="match status" value="1"/>
</dbReference>
<accession>A0A371R8F6</accession>
<dbReference type="InterPro" id="IPR007791">
    <property type="entry name" value="DjlA_N"/>
</dbReference>
<organism evidence="2 3">
    <name type="scientific">Parvularcula marina</name>
    <dbReference type="NCBI Taxonomy" id="2292771"/>
    <lineage>
        <taxon>Bacteria</taxon>
        <taxon>Pseudomonadati</taxon>
        <taxon>Pseudomonadota</taxon>
        <taxon>Alphaproteobacteria</taxon>
        <taxon>Parvularculales</taxon>
        <taxon>Parvularculaceae</taxon>
        <taxon>Parvularcula</taxon>
    </lineage>
</organism>
<dbReference type="SUPFAM" id="SSF46565">
    <property type="entry name" value="Chaperone J-domain"/>
    <property type="match status" value="1"/>
</dbReference>
<dbReference type="Proteomes" id="UP000264589">
    <property type="component" value="Unassembled WGS sequence"/>
</dbReference>
<dbReference type="InParanoid" id="A0A371R8F6"/>
<feature type="domain" description="J" evidence="1">
    <location>
        <begin position="163"/>
        <end position="227"/>
    </location>
</feature>
<dbReference type="AlphaFoldDB" id="A0A371R8F6"/>
<gene>
    <name evidence="2" type="ORF">DX908_15850</name>
</gene>
<dbReference type="Pfam" id="PF00226">
    <property type="entry name" value="DnaJ"/>
    <property type="match status" value="1"/>
</dbReference>